<proteinExistence type="predicted"/>
<dbReference type="GO" id="GO:0003677">
    <property type="term" value="F:DNA binding"/>
    <property type="evidence" value="ECO:0007669"/>
    <property type="project" value="UniProtKB-KW"/>
</dbReference>
<dbReference type="PANTHER" id="PTHR46565">
    <property type="entry name" value="COLD SHOCK DOMAIN PROTEIN 2"/>
    <property type="match status" value="1"/>
</dbReference>
<dbReference type="SUPFAM" id="SSF50249">
    <property type="entry name" value="Nucleic acid-binding proteins"/>
    <property type="match status" value="1"/>
</dbReference>
<dbReference type="InterPro" id="IPR011129">
    <property type="entry name" value="CSD"/>
</dbReference>
<dbReference type="AlphaFoldDB" id="A0A3A8FLS0"/>
<dbReference type="InterPro" id="IPR002059">
    <property type="entry name" value="CSP_DNA-bd"/>
</dbReference>
<dbReference type="PROSITE" id="PS00352">
    <property type="entry name" value="CSD_1"/>
    <property type="match status" value="1"/>
</dbReference>
<evidence type="ECO:0000256" key="5">
    <source>
        <dbReference type="ARBA" id="ARBA00023159"/>
    </source>
</evidence>
<keyword evidence="2" id="KW-0963">Cytoplasm</keyword>
<dbReference type="Pfam" id="PF00313">
    <property type="entry name" value="CSD"/>
    <property type="match status" value="1"/>
</dbReference>
<keyword evidence="4" id="KW-0238">DNA-binding</keyword>
<evidence type="ECO:0000259" key="8">
    <source>
        <dbReference type="PROSITE" id="PS51857"/>
    </source>
</evidence>
<dbReference type="PIRSF" id="PIRSF002599">
    <property type="entry name" value="Cold_shock_A"/>
    <property type="match status" value="1"/>
</dbReference>
<accession>A0A3A8FLS0</accession>
<comment type="subcellular location">
    <subcellularLocation>
        <location evidence="1 7">Cytoplasm</location>
    </subcellularLocation>
</comment>
<gene>
    <name evidence="9" type="ORF">D7V64_16720</name>
</gene>
<keyword evidence="3" id="KW-0805">Transcription regulation</keyword>
<sequence>MSNLTTGTVKWFNDAKGFGFISGDNGNEVFAHYSQIMSNGFKTLIEGQRVQFSVSKSQRGFQASEIIAIDN</sequence>
<dbReference type="InterPro" id="IPR019844">
    <property type="entry name" value="CSD_CS"/>
</dbReference>
<evidence type="ECO:0000256" key="1">
    <source>
        <dbReference type="ARBA" id="ARBA00004496"/>
    </source>
</evidence>
<comment type="caution">
    <text evidence="9">The sequence shown here is derived from an EMBL/GenBank/DDBJ whole genome shotgun (WGS) entry which is preliminary data.</text>
</comment>
<evidence type="ECO:0000256" key="3">
    <source>
        <dbReference type="ARBA" id="ARBA00023015"/>
    </source>
</evidence>
<dbReference type="InterPro" id="IPR012340">
    <property type="entry name" value="NA-bd_OB-fold"/>
</dbReference>
<dbReference type="Proteomes" id="UP000281084">
    <property type="component" value="Unassembled WGS sequence"/>
</dbReference>
<protein>
    <submittedName>
        <fullName evidence="9">Cold-shock protein</fullName>
    </submittedName>
</protein>
<dbReference type="GO" id="GO:0005829">
    <property type="term" value="C:cytosol"/>
    <property type="evidence" value="ECO:0007669"/>
    <property type="project" value="UniProtKB-ARBA"/>
</dbReference>
<dbReference type="EMBL" id="RAXZ01000058">
    <property type="protein sequence ID" value="RKG47418.1"/>
    <property type="molecule type" value="Genomic_DNA"/>
</dbReference>
<dbReference type="PRINTS" id="PR00050">
    <property type="entry name" value="COLDSHOCK"/>
</dbReference>
<keyword evidence="5" id="KW-0010">Activator</keyword>
<dbReference type="RefSeq" id="WP_120365408.1">
    <property type="nucleotide sequence ID" value="NZ_RAXY01000004.1"/>
</dbReference>
<evidence type="ECO:0000256" key="6">
    <source>
        <dbReference type="ARBA" id="ARBA00023163"/>
    </source>
</evidence>
<name>A0A3A8FLS0_9GAMM</name>
<evidence type="ECO:0000313" key="9">
    <source>
        <dbReference type="EMBL" id="RKG47418.1"/>
    </source>
</evidence>
<evidence type="ECO:0000256" key="7">
    <source>
        <dbReference type="RuleBase" id="RU000408"/>
    </source>
</evidence>
<dbReference type="SMART" id="SM00357">
    <property type="entry name" value="CSP"/>
    <property type="match status" value="1"/>
</dbReference>
<dbReference type="PROSITE" id="PS51857">
    <property type="entry name" value="CSD_2"/>
    <property type="match status" value="1"/>
</dbReference>
<evidence type="ECO:0000256" key="4">
    <source>
        <dbReference type="ARBA" id="ARBA00023125"/>
    </source>
</evidence>
<dbReference type="InterPro" id="IPR012156">
    <property type="entry name" value="Cold_shock_CspA"/>
</dbReference>
<keyword evidence="6" id="KW-0804">Transcription</keyword>
<feature type="domain" description="CSD" evidence="8">
    <location>
        <begin position="4"/>
        <end position="68"/>
    </location>
</feature>
<dbReference type="PANTHER" id="PTHR46565:SF20">
    <property type="entry name" value="COLD SHOCK DOMAIN-CONTAINING PROTEIN 4"/>
    <property type="match status" value="1"/>
</dbReference>
<organism evidence="9 10">
    <name type="scientific">Acinetobacter cumulans</name>
    <dbReference type="NCBI Taxonomy" id="2136182"/>
    <lineage>
        <taxon>Bacteria</taxon>
        <taxon>Pseudomonadati</taxon>
        <taxon>Pseudomonadota</taxon>
        <taxon>Gammaproteobacteria</taxon>
        <taxon>Moraxellales</taxon>
        <taxon>Moraxellaceae</taxon>
        <taxon>Acinetobacter</taxon>
    </lineage>
</organism>
<evidence type="ECO:0000256" key="2">
    <source>
        <dbReference type="ARBA" id="ARBA00022490"/>
    </source>
</evidence>
<dbReference type="CDD" id="cd04458">
    <property type="entry name" value="CSP_CDS"/>
    <property type="match status" value="1"/>
</dbReference>
<dbReference type="Gene3D" id="2.40.50.140">
    <property type="entry name" value="Nucleic acid-binding proteins"/>
    <property type="match status" value="1"/>
</dbReference>
<evidence type="ECO:0000313" key="10">
    <source>
        <dbReference type="Proteomes" id="UP000281084"/>
    </source>
</evidence>
<reference evidence="9 10" key="1">
    <citation type="submission" date="2018-09" db="EMBL/GenBank/DDBJ databases">
        <title>The draft genome of Acinetobacter spp. strains.</title>
        <authorList>
            <person name="Qin J."/>
            <person name="Feng Y."/>
            <person name="Zong Z."/>
        </authorList>
    </citation>
    <scope>NUCLEOTIDE SEQUENCE [LARGE SCALE GENOMIC DNA]</scope>
    <source>
        <strain evidence="9 10">WCHAc060002</strain>
    </source>
</reference>